<proteinExistence type="predicted"/>
<sequence length="35" mass="3804">GSKDRGGLQALLKLVQKTSFPIILTAMPIVNKSFM</sequence>
<feature type="non-terminal residue" evidence="1">
    <location>
        <position position="1"/>
    </location>
</feature>
<gene>
    <name evidence="1" type="ORF">S12H4_59017</name>
</gene>
<organism evidence="1">
    <name type="scientific">marine sediment metagenome</name>
    <dbReference type="NCBI Taxonomy" id="412755"/>
    <lineage>
        <taxon>unclassified sequences</taxon>
        <taxon>metagenomes</taxon>
        <taxon>ecological metagenomes</taxon>
    </lineage>
</organism>
<dbReference type="AlphaFoldDB" id="X1VR29"/>
<name>X1VR29_9ZZZZ</name>
<protein>
    <submittedName>
        <fullName evidence="1">Uncharacterized protein</fullName>
    </submittedName>
</protein>
<accession>X1VR29</accession>
<dbReference type="EMBL" id="BARW01038457">
    <property type="protein sequence ID" value="GAJ22862.1"/>
    <property type="molecule type" value="Genomic_DNA"/>
</dbReference>
<evidence type="ECO:0000313" key="1">
    <source>
        <dbReference type="EMBL" id="GAJ22862.1"/>
    </source>
</evidence>
<comment type="caution">
    <text evidence="1">The sequence shown here is derived from an EMBL/GenBank/DDBJ whole genome shotgun (WGS) entry which is preliminary data.</text>
</comment>
<reference evidence="1" key="1">
    <citation type="journal article" date="2014" name="Front. Microbiol.">
        <title>High frequency of phylogenetically diverse reductive dehalogenase-homologous genes in deep subseafloor sedimentary metagenomes.</title>
        <authorList>
            <person name="Kawai M."/>
            <person name="Futagami T."/>
            <person name="Toyoda A."/>
            <person name="Takaki Y."/>
            <person name="Nishi S."/>
            <person name="Hori S."/>
            <person name="Arai W."/>
            <person name="Tsubouchi T."/>
            <person name="Morono Y."/>
            <person name="Uchiyama I."/>
            <person name="Ito T."/>
            <person name="Fujiyama A."/>
            <person name="Inagaki F."/>
            <person name="Takami H."/>
        </authorList>
    </citation>
    <scope>NUCLEOTIDE SEQUENCE</scope>
    <source>
        <strain evidence="1">Expedition CK06-06</strain>
    </source>
</reference>